<reference evidence="1 2" key="1">
    <citation type="submission" date="2018-07" db="EMBL/GenBank/DDBJ databases">
        <title>Genomic Encyclopedia of Type Strains, Phase III (KMG-III): the genomes of soil and plant-associated and newly described type strains.</title>
        <authorList>
            <person name="Whitman W."/>
        </authorList>
    </citation>
    <scope>NUCLEOTIDE SEQUENCE [LARGE SCALE GENOMIC DNA]</scope>
    <source>
        <strain evidence="1 2">CECT 8488</strain>
    </source>
</reference>
<evidence type="ECO:0000313" key="1">
    <source>
        <dbReference type="EMBL" id="RED49670.1"/>
    </source>
</evidence>
<protein>
    <submittedName>
        <fullName evidence="1">Uncharacterized protein DUF1835</fullName>
    </submittedName>
</protein>
<name>A0A3D9HJK0_9PROT</name>
<proteinExistence type="predicted"/>
<dbReference type="RefSeq" id="WP_181905339.1">
    <property type="nucleotide sequence ID" value="NZ_QRDW01000005.1"/>
</dbReference>
<keyword evidence="2" id="KW-1185">Reference proteome</keyword>
<evidence type="ECO:0000313" key="2">
    <source>
        <dbReference type="Proteomes" id="UP000256845"/>
    </source>
</evidence>
<dbReference type="AlphaFoldDB" id="A0A3D9HJK0"/>
<accession>A0A3D9HJK0</accession>
<dbReference type="EMBL" id="QRDW01000005">
    <property type="protein sequence ID" value="RED49670.1"/>
    <property type="molecule type" value="Genomic_DNA"/>
</dbReference>
<gene>
    <name evidence="1" type="ORF">DFP90_10541</name>
</gene>
<organism evidence="1 2">
    <name type="scientific">Aestuariispira insulae</name>
    <dbReference type="NCBI Taxonomy" id="1461337"/>
    <lineage>
        <taxon>Bacteria</taxon>
        <taxon>Pseudomonadati</taxon>
        <taxon>Pseudomonadota</taxon>
        <taxon>Alphaproteobacteria</taxon>
        <taxon>Rhodospirillales</taxon>
        <taxon>Kiloniellaceae</taxon>
        <taxon>Aestuariispira</taxon>
    </lineage>
</organism>
<sequence>MRQLHLRCGSDIAERLFEAGFEGDYLEWSDPVCQGPVPHVSSHRTYLKIRALFISEAWGEDFEETYTKLDYQYRALEKLDDYDRIILWFEHDLYDQSVLINLLSRLQGRPSILNRLYLITTDRFEGLDRFMGFGQLAPEQLACFKGREIPVTRAMAEEASRFWDAYRRDNPQEIARLATNGGVEGLPYINGAMIRFLQDYPWVVNGLSLTAQLALKALKRGAGTPGEIFRELTLTLDPQPFLGDVMFWPFLSELSAAPKPAITAFEGIREPIALTDYGRALLKGEADWILDNGVEHWMGGVNLGEGRALWRWDEAACTLRQVDV</sequence>
<comment type="caution">
    <text evidence="1">The sequence shown here is derived from an EMBL/GenBank/DDBJ whole genome shotgun (WGS) entry which is preliminary data.</text>
</comment>
<dbReference type="Proteomes" id="UP000256845">
    <property type="component" value="Unassembled WGS sequence"/>
</dbReference>